<gene>
    <name evidence="1" type="ORF">NE237_011904</name>
</gene>
<dbReference type="EMBL" id="JAMYWD010000011">
    <property type="protein sequence ID" value="KAJ4955121.1"/>
    <property type="molecule type" value="Genomic_DNA"/>
</dbReference>
<sequence>MGQRENLVSDSELGFIGSTRVCLQNAILSLVCAIGMDLIALSQSPSIVMAVPMESAGAVSLVLVTARFGPCSGGYSEACSGSKLTAGELGRNDDCRGKCSHLQGAQGVVDIGSGNPIAGDAGLIAAEDGFQNDAIHNSVLDARDDSMQMISGTLMVVGGKPNGTGIHDRFKHGGQVLVVEMLCMVGCSV</sequence>
<comment type="caution">
    <text evidence="1">The sequence shown here is derived from an EMBL/GenBank/DDBJ whole genome shotgun (WGS) entry which is preliminary data.</text>
</comment>
<evidence type="ECO:0000313" key="1">
    <source>
        <dbReference type="EMBL" id="KAJ4955121.1"/>
    </source>
</evidence>
<accession>A0A9Q0GY40</accession>
<organism evidence="1 2">
    <name type="scientific">Protea cynaroides</name>
    <dbReference type="NCBI Taxonomy" id="273540"/>
    <lineage>
        <taxon>Eukaryota</taxon>
        <taxon>Viridiplantae</taxon>
        <taxon>Streptophyta</taxon>
        <taxon>Embryophyta</taxon>
        <taxon>Tracheophyta</taxon>
        <taxon>Spermatophyta</taxon>
        <taxon>Magnoliopsida</taxon>
        <taxon>Proteales</taxon>
        <taxon>Proteaceae</taxon>
        <taxon>Protea</taxon>
    </lineage>
</organism>
<dbReference type="AlphaFoldDB" id="A0A9Q0GY40"/>
<proteinExistence type="predicted"/>
<protein>
    <submittedName>
        <fullName evidence="1">Uncharacterized protein</fullName>
    </submittedName>
</protein>
<dbReference type="Proteomes" id="UP001141806">
    <property type="component" value="Unassembled WGS sequence"/>
</dbReference>
<reference evidence="1" key="1">
    <citation type="journal article" date="2023" name="Plant J.">
        <title>The genome of the king protea, Protea cynaroides.</title>
        <authorList>
            <person name="Chang J."/>
            <person name="Duong T.A."/>
            <person name="Schoeman C."/>
            <person name="Ma X."/>
            <person name="Roodt D."/>
            <person name="Barker N."/>
            <person name="Li Z."/>
            <person name="Van de Peer Y."/>
            <person name="Mizrachi E."/>
        </authorList>
    </citation>
    <scope>NUCLEOTIDE SEQUENCE</scope>
    <source>
        <tissue evidence="1">Young leaves</tissue>
    </source>
</reference>
<name>A0A9Q0GY40_9MAGN</name>
<evidence type="ECO:0000313" key="2">
    <source>
        <dbReference type="Proteomes" id="UP001141806"/>
    </source>
</evidence>
<keyword evidence="2" id="KW-1185">Reference proteome</keyword>